<evidence type="ECO:0000313" key="1">
    <source>
        <dbReference type="EMBL" id="DAE05925.1"/>
    </source>
</evidence>
<organism evidence="1">
    <name type="scientific">Siphoviridae sp. ctwDU14</name>
    <dbReference type="NCBI Taxonomy" id="2825726"/>
    <lineage>
        <taxon>Viruses</taxon>
        <taxon>Duplodnaviria</taxon>
        <taxon>Heunggongvirae</taxon>
        <taxon>Uroviricota</taxon>
        <taxon>Caudoviricetes</taxon>
    </lineage>
</organism>
<sequence length="76" mass="8008">MKTSNLVLALLGVFLLAFIVCMTVIFCVKGSVPDTLIQCVMGAGGVEAAALAWIKATKVRSGAENSPEESENNHEL</sequence>
<proteinExistence type="predicted"/>
<dbReference type="EMBL" id="BK015421">
    <property type="protein sequence ID" value="DAE05925.1"/>
    <property type="molecule type" value="Genomic_DNA"/>
</dbReference>
<name>A0A8S5PH40_9CAUD</name>
<reference evidence="1" key="1">
    <citation type="journal article" date="2021" name="Proc. Natl. Acad. Sci. U.S.A.">
        <title>A Catalog of Tens of Thousands of Viruses from Human Metagenomes Reveals Hidden Associations with Chronic Diseases.</title>
        <authorList>
            <person name="Tisza M.J."/>
            <person name="Buck C.B."/>
        </authorList>
    </citation>
    <scope>NUCLEOTIDE SEQUENCE</scope>
    <source>
        <strain evidence="1">CtwDU14</strain>
    </source>
</reference>
<protein>
    <submittedName>
        <fullName evidence="1">Uncharacterized protein</fullName>
    </submittedName>
</protein>
<accession>A0A8S5PH40</accession>